<dbReference type="PANTHER" id="PTHR33047:SF8">
    <property type="entry name" value="REGULATOR OF RDNA TRANSCRIPTION PROTEIN 15"/>
    <property type="match status" value="1"/>
</dbReference>
<evidence type="ECO:0000256" key="1">
    <source>
        <dbReference type="SAM" id="MobiDB-lite"/>
    </source>
</evidence>
<dbReference type="EMBL" id="JAAMOB010000098">
    <property type="protein sequence ID" value="KAF4094559.1"/>
    <property type="molecule type" value="Genomic_DNA"/>
</dbReference>
<proteinExistence type="predicted"/>
<feature type="compositionally biased region" description="Low complexity" evidence="1">
    <location>
        <begin position="157"/>
        <end position="167"/>
    </location>
</feature>
<dbReference type="PANTHER" id="PTHR33047">
    <property type="entry name" value="PROTEIN TAR1"/>
    <property type="match status" value="1"/>
</dbReference>
<feature type="compositionally biased region" description="Basic and acidic residues" evidence="1">
    <location>
        <begin position="1"/>
        <end position="11"/>
    </location>
</feature>
<organism evidence="2 3">
    <name type="scientific">Onychostoma macrolepis</name>
    <dbReference type="NCBI Taxonomy" id="369639"/>
    <lineage>
        <taxon>Eukaryota</taxon>
        <taxon>Metazoa</taxon>
        <taxon>Chordata</taxon>
        <taxon>Craniata</taxon>
        <taxon>Vertebrata</taxon>
        <taxon>Euteleostomi</taxon>
        <taxon>Actinopterygii</taxon>
        <taxon>Neopterygii</taxon>
        <taxon>Teleostei</taxon>
        <taxon>Ostariophysi</taxon>
        <taxon>Cypriniformes</taxon>
        <taxon>Cyprinidae</taxon>
        <taxon>Acrossocheilinae</taxon>
        <taxon>Onychostoma</taxon>
    </lineage>
</organism>
<accession>A0A7J6BHG1</accession>
<feature type="compositionally biased region" description="Basic residues" evidence="1">
    <location>
        <begin position="186"/>
        <end position="201"/>
    </location>
</feature>
<sequence length="289" mass="30031">MIGRADIEGSKSDAAMNATPQASYPCGNFSDTSCLKPKSQKDREAPPRHSCYCLTGVPPQSNSPPATVPGQVAPGTTWAPGLTQKREPAWARLLPHRARLESSSTGSSFPADSAKPAPLAVVSLDSSSKPAARRRRGAALEAARLGTPPGGGESTETEVPTLAVAGRSARRARQDAQSRRQDRGRTPRRPRPTLAPRHPRHPSPTPPPHSELPPPREGATDTDGRGKTPGEGPRGLAPHAGDGTGGARAAASQPLLGPAPPHLSPTDPALRANPYPGYGSDLPTSLTLP</sequence>
<gene>
    <name evidence="2" type="ORF">G5714_024731</name>
</gene>
<feature type="compositionally biased region" description="Polar residues" evidence="1">
    <location>
        <begin position="101"/>
        <end position="110"/>
    </location>
</feature>
<dbReference type="Proteomes" id="UP000579812">
    <property type="component" value="Unassembled WGS sequence"/>
</dbReference>
<feature type="compositionally biased region" description="Basic and acidic residues" evidence="1">
    <location>
        <begin position="218"/>
        <end position="228"/>
    </location>
</feature>
<evidence type="ECO:0000313" key="3">
    <source>
        <dbReference type="Proteomes" id="UP000579812"/>
    </source>
</evidence>
<feature type="compositionally biased region" description="Basic and acidic residues" evidence="1">
    <location>
        <begin position="172"/>
        <end position="185"/>
    </location>
</feature>
<keyword evidence="3" id="KW-1185">Reference proteome</keyword>
<evidence type="ECO:0000313" key="2">
    <source>
        <dbReference type="EMBL" id="KAF4094559.1"/>
    </source>
</evidence>
<feature type="compositionally biased region" description="Pro residues" evidence="1">
    <location>
        <begin position="202"/>
        <end position="216"/>
    </location>
</feature>
<feature type="region of interest" description="Disordered" evidence="1">
    <location>
        <begin position="1"/>
        <end position="289"/>
    </location>
</feature>
<name>A0A7J6BHG1_9TELE</name>
<dbReference type="InterPro" id="IPR052997">
    <property type="entry name" value="RRT15-like"/>
</dbReference>
<comment type="caution">
    <text evidence="2">The sequence shown here is derived from an EMBL/GenBank/DDBJ whole genome shotgun (WGS) entry which is preliminary data.</text>
</comment>
<reference evidence="2 3" key="1">
    <citation type="submission" date="2020-04" db="EMBL/GenBank/DDBJ databases">
        <title>Chromosome-level genome assembly of a cyprinid fish Onychostoma macrolepis by integration of Nanopore Sequencing, Bionano and Hi-C technology.</title>
        <authorList>
            <person name="Wang D."/>
        </authorList>
    </citation>
    <scope>NUCLEOTIDE SEQUENCE [LARGE SCALE GENOMIC DNA]</scope>
    <source>
        <strain evidence="2">SWU-2019</strain>
        <tissue evidence="2">Muscle</tissue>
    </source>
</reference>
<protein>
    <submittedName>
        <fullName evidence="2">Uncharacterized protein</fullName>
    </submittedName>
</protein>
<dbReference type="AlphaFoldDB" id="A0A7J6BHG1"/>